<name>A0A3M3WG23_PSEA0</name>
<sequence>MPVTQNGFDAGGPDIRVADSGCRIAQHDLAHALRRIDRQPLTDQAAHGQTTEKSRVYVQRIQQRQHVATILLDAVTALADQRFAMPARVVAQHLKMTNERRNLVVPHMQISAQRVGQYQHRRTGRAFEQVVQFTIGELHGRHSRLRRRTNLHTNECRSSIQSADRISVRLSNSLQLDASLKEHSVNKTRHKEDIARFCLDLPGAREDYKWGGVRVFSVAEKKMFAVMDLVGQDLSFKVHPELFLGYVDRPGIRPAPYLARAHWISVAGLHTLSDYEVRDLLTRSHQLVVGRLPKRQQIGLKL</sequence>
<evidence type="ECO:0000313" key="2">
    <source>
        <dbReference type="Proteomes" id="UP000275613"/>
    </source>
</evidence>
<evidence type="ECO:0000313" key="1">
    <source>
        <dbReference type="EMBL" id="RMO56404.1"/>
    </source>
</evidence>
<dbReference type="InterPro" id="IPR007351">
    <property type="entry name" value="YjbR"/>
</dbReference>
<dbReference type="AlphaFoldDB" id="A0A3M3WG23"/>
<protein>
    <recommendedName>
        <fullName evidence="3">MmcQ/YjbR family DNA-binding protein</fullName>
    </recommendedName>
</protein>
<dbReference type="Gene3D" id="3.90.1150.30">
    <property type="match status" value="1"/>
</dbReference>
<dbReference type="Pfam" id="PF04237">
    <property type="entry name" value="YjbR"/>
    <property type="match status" value="1"/>
</dbReference>
<dbReference type="SUPFAM" id="SSF142906">
    <property type="entry name" value="YjbR-like"/>
    <property type="match status" value="1"/>
</dbReference>
<gene>
    <name evidence="1" type="ORF">ALQ39_05120</name>
</gene>
<accession>A0A3M3WG23</accession>
<dbReference type="InterPro" id="IPR038056">
    <property type="entry name" value="YjbR-like_sf"/>
</dbReference>
<organism evidence="1 2">
    <name type="scientific">Pseudomonas amygdali pv. eriobotryae</name>
    <dbReference type="NCBI Taxonomy" id="129137"/>
    <lineage>
        <taxon>Bacteria</taxon>
        <taxon>Pseudomonadati</taxon>
        <taxon>Pseudomonadota</taxon>
        <taxon>Gammaproteobacteria</taxon>
        <taxon>Pseudomonadales</taxon>
        <taxon>Pseudomonadaceae</taxon>
        <taxon>Pseudomonas</taxon>
        <taxon>Pseudomonas amygdali</taxon>
    </lineage>
</organism>
<dbReference type="EMBL" id="RBPV01000284">
    <property type="protein sequence ID" value="RMO56404.1"/>
    <property type="molecule type" value="Genomic_DNA"/>
</dbReference>
<reference evidence="1 2" key="1">
    <citation type="submission" date="2018-08" db="EMBL/GenBank/DDBJ databases">
        <title>Recombination of ecologically and evolutionarily significant loci maintains genetic cohesion in the Pseudomonas syringae species complex.</title>
        <authorList>
            <person name="Dillon M."/>
            <person name="Thakur S."/>
            <person name="Almeida R.N.D."/>
            <person name="Weir B.S."/>
            <person name="Guttman D.S."/>
        </authorList>
    </citation>
    <scope>NUCLEOTIDE SEQUENCE [LARGE SCALE GENOMIC DNA]</scope>
    <source>
        <strain evidence="1 2">ICMP 4316</strain>
    </source>
</reference>
<comment type="caution">
    <text evidence="1">The sequence shown here is derived from an EMBL/GenBank/DDBJ whole genome shotgun (WGS) entry which is preliminary data.</text>
</comment>
<dbReference type="PANTHER" id="PTHR35145">
    <property type="entry name" value="CYTOPLASMIC PROTEIN-RELATED"/>
    <property type="match status" value="1"/>
</dbReference>
<dbReference type="InterPro" id="IPR058532">
    <property type="entry name" value="YjbR/MT2646/Rv2570-like"/>
</dbReference>
<dbReference type="Proteomes" id="UP000275613">
    <property type="component" value="Unassembled WGS sequence"/>
</dbReference>
<dbReference type="PANTHER" id="PTHR35145:SF1">
    <property type="entry name" value="CYTOPLASMIC PROTEIN"/>
    <property type="match status" value="1"/>
</dbReference>
<proteinExistence type="predicted"/>
<evidence type="ECO:0008006" key="3">
    <source>
        <dbReference type="Google" id="ProtNLM"/>
    </source>
</evidence>